<dbReference type="SUPFAM" id="SSF51197">
    <property type="entry name" value="Clavaminate synthase-like"/>
    <property type="match status" value="1"/>
</dbReference>
<dbReference type="GO" id="GO:0016706">
    <property type="term" value="F:2-oxoglutarate-dependent dioxygenase activity"/>
    <property type="evidence" value="ECO:0007669"/>
    <property type="project" value="UniProtKB-ARBA"/>
</dbReference>
<dbReference type="Gene3D" id="2.60.120.620">
    <property type="entry name" value="q2cbj1_9rhob like domain"/>
    <property type="match status" value="1"/>
</dbReference>
<evidence type="ECO:0000313" key="2">
    <source>
        <dbReference type="Proteomes" id="UP000014463"/>
    </source>
</evidence>
<evidence type="ECO:0008006" key="3">
    <source>
        <dbReference type="Google" id="ProtNLM"/>
    </source>
</evidence>
<dbReference type="EMBL" id="ASTJ01000011">
    <property type="protein sequence ID" value="EPC04107.1"/>
    <property type="molecule type" value="Genomic_DNA"/>
</dbReference>
<dbReference type="OrthoDB" id="547161at2"/>
<accession>S2KPS7</accession>
<dbReference type="AlphaFoldDB" id="S2KPS7"/>
<protein>
    <recommendedName>
        <fullName evidence="3">Phytanoyl-CoA dioxygenase</fullName>
    </recommendedName>
</protein>
<reference evidence="1 2" key="1">
    <citation type="journal article" date="2013" name="Genome Announc.">
        <title>Draft genome sequence of the moderately halophilic gammaproteobacterium Halomonas anticariensis FP35.</title>
        <authorList>
            <person name="Tahrioui A."/>
            <person name="Quesada E."/>
            <person name="Llamas I."/>
        </authorList>
    </citation>
    <scope>NUCLEOTIDE SEQUENCE [LARGE SCALE GENOMIC DNA]</scope>
    <source>
        <strain evidence="2">DSM 16096 / CECT 5854 / LMG 22089 / FP35</strain>
    </source>
</reference>
<evidence type="ECO:0000313" key="1">
    <source>
        <dbReference type="EMBL" id="EPC04107.1"/>
    </source>
</evidence>
<comment type="caution">
    <text evidence="1">The sequence shown here is derived from an EMBL/GenBank/DDBJ whole genome shotgun (WGS) entry which is preliminary data.</text>
</comment>
<name>S2KPS7_LITA3</name>
<dbReference type="Proteomes" id="UP000014463">
    <property type="component" value="Unassembled WGS sequence"/>
</dbReference>
<proteinExistence type="predicted"/>
<gene>
    <name evidence="1" type="ORF">L861_02010</name>
</gene>
<dbReference type="RefSeq" id="WP_016414839.1">
    <property type="nucleotide sequence ID" value="NZ_AUAB01000034.1"/>
</dbReference>
<dbReference type="Pfam" id="PF05721">
    <property type="entry name" value="PhyH"/>
    <property type="match status" value="1"/>
</dbReference>
<dbReference type="eggNOG" id="ENOG5032TRJ">
    <property type="taxonomic scope" value="Bacteria"/>
</dbReference>
<organism evidence="1 2">
    <name type="scientific">Litchfieldella anticariensis (strain DSM 16096 / CECT 5854 / CIP 108499 / LMG 22089 / FP35)</name>
    <name type="common">Halomonas anticariensis</name>
    <dbReference type="NCBI Taxonomy" id="1121939"/>
    <lineage>
        <taxon>Bacteria</taxon>
        <taxon>Pseudomonadati</taxon>
        <taxon>Pseudomonadota</taxon>
        <taxon>Gammaproteobacteria</taxon>
        <taxon>Oceanospirillales</taxon>
        <taxon>Halomonadaceae</taxon>
        <taxon>Litchfieldella</taxon>
    </lineage>
</organism>
<dbReference type="InterPro" id="IPR008775">
    <property type="entry name" value="Phytyl_CoA_dOase-like"/>
</dbReference>
<sequence>MMLVDFLKEAWASTDYSYHKIFGHTKEEIVNLIQKYGAVSQSKALGNDECKIIREAIDDHIGNNTHHNTRVWQDEVCSDSRIYGFEAVYPDVLKLVDYKRFVELGEKYLGKKIDSFFILAARLDYKEGNIGSGGGWHRDSPFRHQFKSIVYLNDVDVVNGPFEYLIGSHLSSHKLSNFGLSSLRKMRFDEDELKGFSDRKLFSGKEGDAILVDTRGIHRGNPIASGTRYALTFYFWTTAMPSHFDNVINGQGVKL</sequence>
<keyword evidence="2" id="KW-1185">Reference proteome</keyword>